<name>A0A1M7NU30_9FLAO</name>
<feature type="signal peptide" evidence="1">
    <location>
        <begin position="1"/>
        <end position="19"/>
    </location>
</feature>
<evidence type="ECO:0000313" key="2">
    <source>
        <dbReference type="EMBL" id="SHN07577.1"/>
    </source>
</evidence>
<dbReference type="Proteomes" id="UP000184092">
    <property type="component" value="Unassembled WGS sequence"/>
</dbReference>
<dbReference type="EMBL" id="FRCL01000012">
    <property type="protein sequence ID" value="SHN07577.1"/>
    <property type="molecule type" value="Genomic_DNA"/>
</dbReference>
<feature type="chain" id="PRO_5012884425" description="Outer membrane protein assembly factor BamA" evidence="1">
    <location>
        <begin position="20"/>
        <end position="569"/>
    </location>
</feature>
<dbReference type="Gene3D" id="2.40.160.50">
    <property type="entry name" value="membrane protein fhac: a member of the omp85/tpsb transporter family"/>
    <property type="match status" value="1"/>
</dbReference>
<dbReference type="OrthoDB" id="9811416at2"/>
<evidence type="ECO:0000256" key="1">
    <source>
        <dbReference type="SAM" id="SignalP"/>
    </source>
</evidence>
<gene>
    <name evidence="2" type="ORF">SAMN05216269_11272</name>
</gene>
<evidence type="ECO:0008006" key="4">
    <source>
        <dbReference type="Google" id="ProtNLM"/>
    </source>
</evidence>
<dbReference type="RefSeq" id="WP_073210356.1">
    <property type="nucleotide sequence ID" value="NZ_FRCL01000012.1"/>
</dbReference>
<sequence length="569" mass="65150">MKSLLLFFLFLNFGSSCFAQNFQLRIIGSSHSETITIDSLNYTSKHENLKSLNDEINKVSKKLSEIGYIENLILGNSREGDSSYTSTISLGIKIKYIRIYIGANTKLKELLTTDKKSDTIVIPYAETEAFLNNAILKLEQKGFSLAKLKLNNIQNKNKTLIADLLFQSDKLRTLNSIAIKTAENKRKTKFPKGYLAQINKKYLNKTFNKEILAQINGDFEKFGFVKQIKYPEILFTEDTTEAYIYLEKRKSNIFDGFIGFSNNENKNITFNGYLDITLENTLHTGELFSLYWKTDGNKQKTFKTTLELPYLFKSPIALKAQINIFKQDSTYQNTKTAIDLGYFINYSSRIYLGFQSTESSDIQNTNSKQLSDYKNSFATLNFEYTKIDNASLLFTKKTFISLTTGIGKRDTNNQTEEIGLNKQFFIDLLASHNFYLDKKNSIQVKSQNYYLQSGKYIINELYRFGGFSSIRGFEENSLQANFLTTILTEYRHTLSPSLYIHSIIDFGLTQDKTFTKIDSQKQQLLSIGLGLGLLTKNGLLNLAFANGKNNNSKLTFYNTIVHICYNVKF</sequence>
<keyword evidence="3" id="KW-1185">Reference proteome</keyword>
<accession>A0A1M7NU30</accession>
<protein>
    <recommendedName>
        <fullName evidence="4">Outer membrane protein assembly factor BamA</fullName>
    </recommendedName>
</protein>
<dbReference type="STRING" id="178356.SAMN05216269_11272"/>
<keyword evidence="1" id="KW-0732">Signal</keyword>
<evidence type="ECO:0000313" key="3">
    <source>
        <dbReference type="Proteomes" id="UP000184092"/>
    </source>
</evidence>
<organism evidence="2 3">
    <name type="scientific">Flavobacterium xinjiangense</name>
    <dbReference type="NCBI Taxonomy" id="178356"/>
    <lineage>
        <taxon>Bacteria</taxon>
        <taxon>Pseudomonadati</taxon>
        <taxon>Bacteroidota</taxon>
        <taxon>Flavobacteriia</taxon>
        <taxon>Flavobacteriales</taxon>
        <taxon>Flavobacteriaceae</taxon>
        <taxon>Flavobacterium</taxon>
    </lineage>
</organism>
<reference evidence="3" key="1">
    <citation type="submission" date="2016-11" db="EMBL/GenBank/DDBJ databases">
        <authorList>
            <person name="Varghese N."/>
            <person name="Submissions S."/>
        </authorList>
    </citation>
    <scope>NUCLEOTIDE SEQUENCE [LARGE SCALE GENOMIC DNA]</scope>
    <source>
        <strain evidence="3">CGMCC 1.2749</strain>
    </source>
</reference>
<dbReference type="PROSITE" id="PS51257">
    <property type="entry name" value="PROKAR_LIPOPROTEIN"/>
    <property type="match status" value="1"/>
</dbReference>
<dbReference type="AlphaFoldDB" id="A0A1M7NU30"/>
<proteinExistence type="predicted"/>